<keyword evidence="11" id="KW-1185">Reference proteome</keyword>
<dbReference type="AlphaFoldDB" id="A0A315VJM2"/>
<dbReference type="Proteomes" id="UP000250572">
    <property type="component" value="Unassembled WGS sequence"/>
</dbReference>
<name>A0A315VJM2_GAMAF</name>
<comment type="catalytic activity">
    <reaction evidence="7">
        <text>L-cysteinyl-[protein] + hexadecanoyl-CoA = S-hexadecanoyl-L-cysteinyl-[protein] + CoA</text>
        <dbReference type="Rhea" id="RHEA:36683"/>
        <dbReference type="Rhea" id="RHEA-COMP:10131"/>
        <dbReference type="Rhea" id="RHEA-COMP:11032"/>
        <dbReference type="ChEBI" id="CHEBI:29950"/>
        <dbReference type="ChEBI" id="CHEBI:57287"/>
        <dbReference type="ChEBI" id="CHEBI:57379"/>
        <dbReference type="ChEBI" id="CHEBI:74151"/>
        <dbReference type="EC" id="2.3.1.225"/>
    </reaction>
</comment>
<evidence type="ECO:0000256" key="6">
    <source>
        <dbReference type="ARBA" id="ARBA00023315"/>
    </source>
</evidence>
<protein>
    <recommendedName>
        <fullName evidence="7">Palmitoyltransferase</fullName>
        <ecNumber evidence="7">2.3.1.225</ecNumber>
    </recommendedName>
</protein>
<feature type="compositionally biased region" description="Polar residues" evidence="8">
    <location>
        <begin position="1"/>
        <end position="10"/>
    </location>
</feature>
<organism evidence="10 11">
    <name type="scientific">Gambusia affinis</name>
    <name type="common">Western mosquitofish</name>
    <name type="synonym">Heterandria affinis</name>
    <dbReference type="NCBI Taxonomy" id="33528"/>
    <lineage>
        <taxon>Eukaryota</taxon>
        <taxon>Metazoa</taxon>
        <taxon>Chordata</taxon>
        <taxon>Craniata</taxon>
        <taxon>Vertebrata</taxon>
        <taxon>Euteleostomi</taxon>
        <taxon>Actinopterygii</taxon>
        <taxon>Neopterygii</taxon>
        <taxon>Teleostei</taxon>
        <taxon>Neoteleostei</taxon>
        <taxon>Acanthomorphata</taxon>
        <taxon>Ovalentaria</taxon>
        <taxon>Atherinomorphae</taxon>
        <taxon>Cyprinodontiformes</taxon>
        <taxon>Poeciliidae</taxon>
        <taxon>Poeciliinae</taxon>
        <taxon>Gambusia</taxon>
    </lineage>
</organism>
<keyword evidence="5 7" id="KW-0472">Membrane</keyword>
<keyword evidence="3 7" id="KW-0812">Transmembrane</keyword>
<evidence type="ECO:0000256" key="2">
    <source>
        <dbReference type="ARBA" id="ARBA00022679"/>
    </source>
</evidence>
<feature type="transmembrane region" description="Helical" evidence="7">
    <location>
        <begin position="209"/>
        <end position="227"/>
    </location>
</feature>
<dbReference type="InterPro" id="IPR039859">
    <property type="entry name" value="PFA4/ZDH16/20/ERF2-like"/>
</dbReference>
<feature type="transmembrane region" description="Helical" evidence="7">
    <location>
        <begin position="352"/>
        <end position="376"/>
    </location>
</feature>
<dbReference type="InterPro" id="IPR001594">
    <property type="entry name" value="Palmitoyltrfase_DHHC"/>
</dbReference>
<keyword evidence="2 7" id="KW-0808">Transferase</keyword>
<evidence type="ECO:0000256" key="3">
    <source>
        <dbReference type="ARBA" id="ARBA00022692"/>
    </source>
</evidence>
<dbReference type="GO" id="GO:0019706">
    <property type="term" value="F:protein-cysteine S-palmitoyltransferase activity"/>
    <property type="evidence" value="ECO:0007669"/>
    <property type="project" value="UniProtKB-EC"/>
</dbReference>
<evidence type="ECO:0000259" key="9">
    <source>
        <dbReference type="Pfam" id="PF01529"/>
    </source>
</evidence>
<evidence type="ECO:0000313" key="10">
    <source>
        <dbReference type="EMBL" id="PWA23538.1"/>
    </source>
</evidence>
<gene>
    <name evidence="10" type="ORF">CCH79_00006014</name>
</gene>
<evidence type="ECO:0000256" key="5">
    <source>
        <dbReference type="ARBA" id="ARBA00023136"/>
    </source>
</evidence>
<evidence type="ECO:0000256" key="4">
    <source>
        <dbReference type="ARBA" id="ARBA00022989"/>
    </source>
</evidence>
<feature type="domain" description="Palmitoyltransferase DHHC" evidence="9">
    <location>
        <begin position="282"/>
        <end position="391"/>
    </location>
</feature>
<dbReference type="EMBL" id="NHOQ01001578">
    <property type="protein sequence ID" value="PWA23538.1"/>
    <property type="molecule type" value="Genomic_DNA"/>
</dbReference>
<comment type="domain">
    <text evidence="7">The DHHC domain is required for palmitoyltransferase activity.</text>
</comment>
<accession>A0A315VJM2</accession>
<keyword evidence="6 7" id="KW-0012">Acyltransferase</keyword>
<feature type="region of interest" description="Disordered" evidence="8">
    <location>
        <begin position="1"/>
        <end position="33"/>
    </location>
</feature>
<proteinExistence type="inferred from homology"/>
<feature type="compositionally biased region" description="Basic and acidic residues" evidence="8">
    <location>
        <begin position="11"/>
        <end position="33"/>
    </location>
</feature>
<comment type="caution">
    <text evidence="10">The sequence shown here is derived from an EMBL/GenBank/DDBJ whole genome shotgun (WGS) entry which is preliminary data.</text>
</comment>
<evidence type="ECO:0000256" key="1">
    <source>
        <dbReference type="ARBA" id="ARBA00004141"/>
    </source>
</evidence>
<dbReference type="EC" id="2.3.1.225" evidence="7"/>
<comment type="similarity">
    <text evidence="7">Belongs to the DHHC palmitoyltransferase family.</text>
</comment>
<feature type="transmembrane region" description="Helical" evidence="7">
    <location>
        <begin position="173"/>
        <end position="193"/>
    </location>
</feature>
<dbReference type="PROSITE" id="PS50216">
    <property type="entry name" value="DHHC"/>
    <property type="match status" value="1"/>
</dbReference>
<comment type="subcellular location">
    <subcellularLocation>
        <location evidence="1">Membrane</location>
        <topology evidence="1">Multi-pass membrane protein</topology>
    </subcellularLocation>
</comment>
<evidence type="ECO:0000256" key="8">
    <source>
        <dbReference type="SAM" id="MobiDB-lite"/>
    </source>
</evidence>
<evidence type="ECO:0000256" key="7">
    <source>
        <dbReference type="RuleBase" id="RU079119"/>
    </source>
</evidence>
<sequence length="523" mass="59408">MQQISASSGNRTRDGRFEDSRPPNEQNADVRHGDCLTGAVTPAVLCVARHPSSARYKTPAASSLSVEDGVKKLTLLTGFSPLRRGPFADVTAAPRFSRRPEPTVSIRPLRLRSRCQSRNMWPCDVKSRSALSSDEFRAVNRSQMTLMDKAPGRLAELRAGAELRWKWLSPGRVFSWIPVLIITAVVLWSYYAYVFELCLFTISNTLEKAVYLLVFHVCFGMFSWTYWKSIFTPPATPCKKFQLSYSDKQRYEMEERPDAQKQILLEIAKKLPIFTRTQSGAIRFCDRCQVLKPDRCHHCSVCETVNNCVGFSNYKFFLLFLAYSMLYCVFITATVLQYFLKFWVGDLPNGPAKFHILFLMFVALMFFVSLMFLFSYHCWLVAKNRSTLEAFSAPVFVSGPDRKGFSLGLHKNLLQVFGENRKLWFIPVFTSQGNGHYFPLRSQSSESHNPLLANEDMWDESDDGSEGSLGVEKRLRRIMCLGWTPCSISTLTASITVFPVPADAADSRLDVLFHLPGYTAPFI</sequence>
<feature type="transmembrane region" description="Helical" evidence="7">
    <location>
        <begin position="316"/>
        <end position="340"/>
    </location>
</feature>
<evidence type="ECO:0000313" key="11">
    <source>
        <dbReference type="Proteomes" id="UP000250572"/>
    </source>
</evidence>
<dbReference type="GO" id="GO:0016020">
    <property type="term" value="C:membrane"/>
    <property type="evidence" value="ECO:0007669"/>
    <property type="project" value="UniProtKB-SubCell"/>
</dbReference>
<dbReference type="STRING" id="33528.ENSGAFP00000011596"/>
<dbReference type="PANTHER" id="PTHR12246">
    <property type="entry name" value="PALMITOYLTRANSFERASE ZDHHC16"/>
    <property type="match status" value="1"/>
</dbReference>
<reference evidence="10 11" key="1">
    <citation type="journal article" date="2018" name="G3 (Bethesda)">
        <title>A High-Quality Reference Genome for the Invasive Mosquitofish Gambusia affinis Using a Chicago Library.</title>
        <authorList>
            <person name="Hoffberg S.L."/>
            <person name="Troendle N.J."/>
            <person name="Glenn T.C."/>
            <person name="Mahmud O."/>
            <person name="Louha S."/>
            <person name="Chalopin D."/>
            <person name="Bennetzen J.L."/>
            <person name="Mauricio R."/>
        </authorList>
    </citation>
    <scope>NUCLEOTIDE SEQUENCE [LARGE SCALE GENOMIC DNA]</scope>
    <source>
        <strain evidence="10">NE01/NJP1002.9</strain>
        <tissue evidence="10">Muscle</tissue>
    </source>
</reference>
<keyword evidence="4 7" id="KW-1133">Transmembrane helix</keyword>
<dbReference type="Pfam" id="PF01529">
    <property type="entry name" value="DHHC"/>
    <property type="match status" value="1"/>
</dbReference>